<dbReference type="EMBL" id="JAULSV010000006">
    <property type="protein sequence ID" value="KAK0642088.1"/>
    <property type="molecule type" value="Genomic_DNA"/>
</dbReference>
<keyword evidence="3" id="KW-1185">Reference proteome</keyword>
<feature type="region of interest" description="Disordered" evidence="1">
    <location>
        <begin position="229"/>
        <end position="250"/>
    </location>
</feature>
<evidence type="ECO:0000256" key="1">
    <source>
        <dbReference type="SAM" id="MobiDB-lite"/>
    </source>
</evidence>
<evidence type="ECO:0000313" key="2">
    <source>
        <dbReference type="EMBL" id="KAK0642088.1"/>
    </source>
</evidence>
<feature type="compositionally biased region" description="Basic and acidic residues" evidence="1">
    <location>
        <begin position="229"/>
        <end position="238"/>
    </location>
</feature>
<protein>
    <submittedName>
        <fullName evidence="2">Uncharacterized protein</fullName>
    </submittedName>
</protein>
<sequence length="357" mass="40769">MELRGSANDAVVQTISRAELQRSASDQDTSIFFSKLPLELRRQIYSEVWRSYLGSPSASPSSPHASETDLRLHIYTDGSGRGSFRHTQCRIHRGLPGQDDVQVIEPWPFDTTNKHTPPMWFWFAWVMRLHWDKHWKCQHQIMKRWDPQTGNAKPAEPSPFLPLFLTCKKMYLESLTSLFETVTPVFTSSEDAYRFFLQRPHPFLGSIRSLEFSFTNPNDHLFLAQVQRERGPPVKEPEPEPEPAPAPVPSAAANAHACMIMPCRLEVFGQTLWAELAQGVRGAIPDLKDFEVTIGGRFSHRETLGRLGWRVEENGEEPEVQEGEGIVEPWALPGRLAVFFKTDETRYVQQGGKMVRQ</sequence>
<accession>A0AA39XXG8</accession>
<dbReference type="Proteomes" id="UP001174936">
    <property type="component" value="Unassembled WGS sequence"/>
</dbReference>
<organism evidence="2 3">
    <name type="scientific">Cercophora newfieldiana</name>
    <dbReference type="NCBI Taxonomy" id="92897"/>
    <lineage>
        <taxon>Eukaryota</taxon>
        <taxon>Fungi</taxon>
        <taxon>Dikarya</taxon>
        <taxon>Ascomycota</taxon>
        <taxon>Pezizomycotina</taxon>
        <taxon>Sordariomycetes</taxon>
        <taxon>Sordariomycetidae</taxon>
        <taxon>Sordariales</taxon>
        <taxon>Lasiosphaeriaceae</taxon>
        <taxon>Cercophora</taxon>
    </lineage>
</organism>
<reference evidence="2" key="1">
    <citation type="submission" date="2023-06" db="EMBL/GenBank/DDBJ databases">
        <title>Genome-scale phylogeny and comparative genomics of the fungal order Sordariales.</title>
        <authorList>
            <consortium name="Lawrence Berkeley National Laboratory"/>
            <person name="Hensen N."/>
            <person name="Bonometti L."/>
            <person name="Westerberg I."/>
            <person name="Brannstrom I.O."/>
            <person name="Guillou S."/>
            <person name="Cros-Aarteil S."/>
            <person name="Calhoun S."/>
            <person name="Haridas S."/>
            <person name="Kuo A."/>
            <person name="Mondo S."/>
            <person name="Pangilinan J."/>
            <person name="Riley R."/>
            <person name="Labutti K."/>
            <person name="Andreopoulos B."/>
            <person name="Lipzen A."/>
            <person name="Chen C."/>
            <person name="Yanf M."/>
            <person name="Daum C."/>
            <person name="Ng V."/>
            <person name="Clum A."/>
            <person name="Steindorff A."/>
            <person name="Ohm R."/>
            <person name="Martin F."/>
            <person name="Silar P."/>
            <person name="Natvig D."/>
            <person name="Lalanne C."/>
            <person name="Gautier V."/>
            <person name="Ament-Velasquez S.L."/>
            <person name="Kruys A."/>
            <person name="Hutchinson M.I."/>
            <person name="Powell A.J."/>
            <person name="Barry K."/>
            <person name="Miller A.N."/>
            <person name="Grigoriev I.V."/>
            <person name="Debuchy R."/>
            <person name="Gladieux P."/>
            <person name="Thoren M.H."/>
            <person name="Johannesson H."/>
        </authorList>
    </citation>
    <scope>NUCLEOTIDE SEQUENCE</scope>
    <source>
        <strain evidence="2">SMH2532-1</strain>
    </source>
</reference>
<dbReference type="PANTHER" id="PTHR38790">
    <property type="entry name" value="2EXR DOMAIN-CONTAINING PROTEIN-RELATED"/>
    <property type="match status" value="1"/>
</dbReference>
<name>A0AA39XXG8_9PEZI</name>
<evidence type="ECO:0000313" key="3">
    <source>
        <dbReference type="Proteomes" id="UP001174936"/>
    </source>
</evidence>
<comment type="caution">
    <text evidence="2">The sequence shown here is derived from an EMBL/GenBank/DDBJ whole genome shotgun (WGS) entry which is preliminary data.</text>
</comment>
<dbReference type="AlphaFoldDB" id="A0AA39XXG8"/>
<gene>
    <name evidence="2" type="ORF">B0T16DRAFT_336534</name>
</gene>
<proteinExistence type="predicted"/>